<feature type="transmembrane region" description="Helical" evidence="6">
    <location>
        <begin position="12"/>
        <end position="32"/>
    </location>
</feature>
<feature type="transmembrane region" description="Helical" evidence="6">
    <location>
        <begin position="392"/>
        <end position="413"/>
    </location>
</feature>
<dbReference type="PANTHER" id="PTHR30250:SF11">
    <property type="entry name" value="O-ANTIGEN TRANSPORTER-RELATED"/>
    <property type="match status" value="1"/>
</dbReference>
<feature type="transmembrane region" description="Helical" evidence="6">
    <location>
        <begin position="221"/>
        <end position="241"/>
    </location>
</feature>
<evidence type="ECO:0000256" key="1">
    <source>
        <dbReference type="ARBA" id="ARBA00004651"/>
    </source>
</evidence>
<protein>
    <submittedName>
        <fullName evidence="7">Polysaccharide biosynthesis protein</fullName>
    </submittedName>
</protein>
<dbReference type="RefSeq" id="WP_318350921.1">
    <property type="nucleotide sequence ID" value="NZ_AP018694.1"/>
</dbReference>
<feature type="transmembrane region" description="Helical" evidence="6">
    <location>
        <begin position="121"/>
        <end position="140"/>
    </location>
</feature>
<feature type="transmembrane region" description="Helical" evidence="6">
    <location>
        <begin position="38"/>
        <end position="59"/>
    </location>
</feature>
<keyword evidence="8" id="KW-1185">Reference proteome</keyword>
<evidence type="ECO:0000313" key="7">
    <source>
        <dbReference type="EMBL" id="BBE17970.1"/>
    </source>
</evidence>
<feature type="transmembrane region" description="Helical" evidence="6">
    <location>
        <begin position="307"/>
        <end position="325"/>
    </location>
</feature>
<dbReference type="GO" id="GO:0005886">
    <property type="term" value="C:plasma membrane"/>
    <property type="evidence" value="ECO:0007669"/>
    <property type="project" value="UniProtKB-SubCell"/>
</dbReference>
<keyword evidence="4 6" id="KW-1133">Transmembrane helix</keyword>
<feature type="transmembrane region" description="Helical" evidence="6">
    <location>
        <begin position="261"/>
        <end position="287"/>
    </location>
</feature>
<evidence type="ECO:0000256" key="6">
    <source>
        <dbReference type="SAM" id="Phobius"/>
    </source>
</evidence>
<feature type="transmembrane region" description="Helical" evidence="6">
    <location>
        <begin position="367"/>
        <end position="386"/>
    </location>
</feature>
<sequence length="493" mass="55085">MGVIKRQTIKGSIYSYLGVALGFLYTILSIKLLSSEQIGLTAILVAVSALYSQFSTLGFTKVIERLFPYFRDKEHNHNGFLFITLAVGMVGFAISLITFFILKPYIIESNQAKSPLLVQYIWYLIPLIFFRMFSVMLDTYNKMLFDATTGSILSDFVYRVGTLCMLGAFFLKWINFSLFILGFVFFLSLPAIYLVGLLIYRKQFNVQPKLDFIKPPLRKEMISLSVFGIIGGLSSVALKQIDTVMLNSYTDLAMTGKYSIIFYFSTVILIPSVALGKISSTIIADAWKNKDMDTIADIYYKSSINQLFASLLLFILVAANLQNIIHLLGSGYIGTEWVIILISLSSLIVSSTGSSVQIIGTSHKYKIQTYSLGVLVVLVVIFYSIFIPMWGMVGAALGSLLSVAGASLLRVFYLQRNMKLFPYKLTHLKCVAIGVLALVVGKIIPVMDHFLIDLIMRCSFISVVFIGLCYLFNITGDLNLIVNKFLKQIGIIK</sequence>
<dbReference type="Pfam" id="PF01943">
    <property type="entry name" value="Polysacc_synt"/>
    <property type="match status" value="1"/>
</dbReference>
<dbReference type="EMBL" id="AP018694">
    <property type="protein sequence ID" value="BBE17970.1"/>
    <property type="molecule type" value="Genomic_DNA"/>
</dbReference>
<accession>A0A5K7S8U7</accession>
<dbReference type="AlphaFoldDB" id="A0A5K7S8U7"/>
<organism evidence="7 8">
    <name type="scientific">Aquipluma nitroreducens</name>
    <dbReference type="NCBI Taxonomy" id="2010828"/>
    <lineage>
        <taxon>Bacteria</taxon>
        <taxon>Pseudomonadati</taxon>
        <taxon>Bacteroidota</taxon>
        <taxon>Bacteroidia</taxon>
        <taxon>Marinilabiliales</taxon>
        <taxon>Prolixibacteraceae</taxon>
        <taxon>Aquipluma</taxon>
    </lineage>
</organism>
<dbReference type="InterPro" id="IPR050833">
    <property type="entry name" value="Poly_Biosynth_Transport"/>
</dbReference>
<evidence type="ECO:0000256" key="5">
    <source>
        <dbReference type="ARBA" id="ARBA00023136"/>
    </source>
</evidence>
<keyword evidence="3 6" id="KW-0812">Transmembrane</keyword>
<comment type="subcellular location">
    <subcellularLocation>
        <location evidence="1">Cell membrane</location>
        <topology evidence="1">Multi-pass membrane protein</topology>
    </subcellularLocation>
</comment>
<keyword evidence="2" id="KW-1003">Cell membrane</keyword>
<evidence type="ECO:0000256" key="4">
    <source>
        <dbReference type="ARBA" id="ARBA00022989"/>
    </source>
</evidence>
<dbReference type="InterPro" id="IPR002797">
    <property type="entry name" value="Polysacc_synth"/>
</dbReference>
<dbReference type="PANTHER" id="PTHR30250">
    <property type="entry name" value="PST FAMILY PREDICTED COLANIC ACID TRANSPORTER"/>
    <property type="match status" value="1"/>
</dbReference>
<feature type="transmembrane region" description="Helical" evidence="6">
    <location>
        <begin position="450"/>
        <end position="472"/>
    </location>
</feature>
<feature type="transmembrane region" description="Helical" evidence="6">
    <location>
        <begin position="177"/>
        <end position="200"/>
    </location>
</feature>
<feature type="transmembrane region" description="Helical" evidence="6">
    <location>
        <begin position="152"/>
        <end position="171"/>
    </location>
</feature>
<dbReference type="Proteomes" id="UP001193389">
    <property type="component" value="Chromosome"/>
</dbReference>
<reference evidence="7" key="1">
    <citation type="journal article" date="2020" name="Int. J. Syst. Evol. Microbiol.">
        <title>Aquipluma nitroreducens gen. nov. sp. nov., a novel facultatively anaerobic bacterium isolated from a freshwater lake.</title>
        <authorList>
            <person name="Watanabe M."/>
            <person name="Kojima H."/>
            <person name="Fukui M."/>
        </authorList>
    </citation>
    <scope>NUCLEOTIDE SEQUENCE</scope>
    <source>
        <strain evidence="7">MeG22</strain>
    </source>
</reference>
<gene>
    <name evidence="7" type="ORF">AQPE_2129</name>
</gene>
<evidence type="ECO:0000256" key="3">
    <source>
        <dbReference type="ARBA" id="ARBA00022692"/>
    </source>
</evidence>
<evidence type="ECO:0000256" key="2">
    <source>
        <dbReference type="ARBA" id="ARBA00022475"/>
    </source>
</evidence>
<dbReference type="KEGG" id="anf:AQPE_2129"/>
<feature type="transmembrane region" description="Helical" evidence="6">
    <location>
        <begin position="337"/>
        <end position="360"/>
    </location>
</feature>
<evidence type="ECO:0000313" key="8">
    <source>
        <dbReference type="Proteomes" id="UP001193389"/>
    </source>
</evidence>
<feature type="transmembrane region" description="Helical" evidence="6">
    <location>
        <begin position="80"/>
        <end position="101"/>
    </location>
</feature>
<name>A0A5K7S8U7_9BACT</name>
<proteinExistence type="predicted"/>
<feature type="transmembrane region" description="Helical" evidence="6">
    <location>
        <begin position="425"/>
        <end position="444"/>
    </location>
</feature>
<keyword evidence="5 6" id="KW-0472">Membrane</keyword>